<dbReference type="Proteomes" id="UP000681720">
    <property type="component" value="Unassembled WGS sequence"/>
</dbReference>
<protein>
    <submittedName>
        <fullName evidence="1">Uncharacterized protein</fullName>
    </submittedName>
</protein>
<evidence type="ECO:0000313" key="1">
    <source>
        <dbReference type="EMBL" id="CAF4956367.1"/>
    </source>
</evidence>
<gene>
    <name evidence="1" type="ORF">GIL414_LOCUS54603</name>
</gene>
<accession>A0A8S3D9B9</accession>
<reference evidence="1" key="1">
    <citation type="submission" date="2021-02" db="EMBL/GenBank/DDBJ databases">
        <authorList>
            <person name="Nowell W R."/>
        </authorList>
    </citation>
    <scope>NUCLEOTIDE SEQUENCE</scope>
</reference>
<proteinExistence type="predicted"/>
<sequence>MRLGKKQNLKCGPCKVLEPRLEKVLTNHNKKVEAPSGDQQI</sequence>
<dbReference type="AlphaFoldDB" id="A0A8S3D9B9"/>
<organism evidence="1 2">
    <name type="scientific">Rotaria magnacalcarata</name>
    <dbReference type="NCBI Taxonomy" id="392030"/>
    <lineage>
        <taxon>Eukaryota</taxon>
        <taxon>Metazoa</taxon>
        <taxon>Spiralia</taxon>
        <taxon>Gnathifera</taxon>
        <taxon>Rotifera</taxon>
        <taxon>Eurotatoria</taxon>
        <taxon>Bdelloidea</taxon>
        <taxon>Philodinida</taxon>
        <taxon>Philodinidae</taxon>
        <taxon>Rotaria</taxon>
    </lineage>
</organism>
<feature type="non-terminal residue" evidence="1">
    <location>
        <position position="1"/>
    </location>
</feature>
<name>A0A8S3D9B9_9BILA</name>
<evidence type="ECO:0000313" key="2">
    <source>
        <dbReference type="Proteomes" id="UP000681720"/>
    </source>
</evidence>
<comment type="caution">
    <text evidence="1">The sequence shown here is derived from an EMBL/GenBank/DDBJ whole genome shotgun (WGS) entry which is preliminary data.</text>
</comment>
<dbReference type="EMBL" id="CAJOBJ010191817">
    <property type="protein sequence ID" value="CAF4956367.1"/>
    <property type="molecule type" value="Genomic_DNA"/>
</dbReference>